<dbReference type="EMBL" id="BSOW01000099">
    <property type="protein sequence ID" value="GLR92360.1"/>
    <property type="molecule type" value="Genomic_DNA"/>
</dbReference>
<accession>A0ABQ6BDD9</accession>
<protein>
    <submittedName>
        <fullName evidence="1">Transposase</fullName>
    </submittedName>
</protein>
<comment type="caution">
    <text evidence="1">The sequence shown here is derived from an EMBL/GenBank/DDBJ whole genome shotgun (WGS) entry which is preliminary data.</text>
</comment>
<dbReference type="PANTHER" id="PTHR33803:SF3">
    <property type="entry name" value="BLL1974 PROTEIN"/>
    <property type="match status" value="1"/>
</dbReference>
<name>A0ABQ6BDD9_9BRAD</name>
<proteinExistence type="predicted"/>
<sequence>MRATSRQISFADWELMRQRDQGIRLEPLLEAISSFLDDQRDVIERVGRDLVRGLKQPDSGRHGLTATQVLRSLVLMRLKNWDYRELRERIADGLTLRQFTDFYCAPVPKHDAFQRGFIRLTPQTLRAVNDLVVRAAVELGLEDGAKLRVDTTVVQTDIHHPTDNTLLWDVVRVVTRLVRRLAKALELRRIKGFCDRTRAARRRMYEIQRMTTRQRHEQQTRTYRVLIDIAEEVVGNARAGLERTRTMRGKDMFADIAIEELRRQIEHFCGLGDRVIDQARRRVLFGEQVATDEKIYSIFEPHTDLIKRGKVRTPVEFGHKVFLAESAEGLITQYEVLKGNPPDEVHVASSLQRHRQAFGRAPQLYGSDRGFFSEQNLASCKHAGVKVVCIPQRGGKRTGRREAYEKSAVFKNGQRFRAGIEGRISVLFRGRGMKRCLAEGRDRFELWVGAAVLANNLMRIAAMLGARSPRRQKAA</sequence>
<gene>
    <name evidence="1" type="primary">TRm17</name>
    <name evidence="1" type="ORF">GCM10007857_90880</name>
</gene>
<evidence type="ECO:0000313" key="2">
    <source>
        <dbReference type="Proteomes" id="UP001156905"/>
    </source>
</evidence>
<keyword evidence="2" id="KW-1185">Reference proteome</keyword>
<dbReference type="NCBIfam" id="NF033593">
    <property type="entry name" value="transpos_ISNCY_1"/>
    <property type="match status" value="1"/>
</dbReference>
<evidence type="ECO:0000313" key="1">
    <source>
        <dbReference type="EMBL" id="GLR92360.1"/>
    </source>
</evidence>
<dbReference type="PANTHER" id="PTHR33803">
    <property type="entry name" value="IS1478 TRANSPOSASE"/>
    <property type="match status" value="1"/>
</dbReference>
<dbReference type="Proteomes" id="UP001156905">
    <property type="component" value="Unassembled WGS sequence"/>
</dbReference>
<reference evidence="2" key="1">
    <citation type="journal article" date="2019" name="Int. J. Syst. Evol. Microbiol.">
        <title>The Global Catalogue of Microorganisms (GCM) 10K type strain sequencing project: providing services to taxonomists for standard genome sequencing and annotation.</title>
        <authorList>
            <consortium name="The Broad Institute Genomics Platform"/>
            <consortium name="The Broad Institute Genome Sequencing Center for Infectious Disease"/>
            <person name="Wu L."/>
            <person name="Ma J."/>
        </authorList>
    </citation>
    <scope>NUCLEOTIDE SEQUENCE [LARGE SCALE GENOMIC DNA]</scope>
    <source>
        <strain evidence="2">NBRC 102520</strain>
    </source>
</reference>
<organism evidence="1 2">
    <name type="scientific">Bradyrhizobium iriomotense</name>
    <dbReference type="NCBI Taxonomy" id="441950"/>
    <lineage>
        <taxon>Bacteria</taxon>
        <taxon>Pseudomonadati</taxon>
        <taxon>Pseudomonadota</taxon>
        <taxon>Alphaproteobacteria</taxon>
        <taxon>Hyphomicrobiales</taxon>
        <taxon>Nitrobacteraceae</taxon>
        <taxon>Bradyrhizobium</taxon>
    </lineage>
</organism>